<organism evidence="2 3">
    <name type="scientific">Nitrosotalea sinensis</name>
    <dbReference type="NCBI Taxonomy" id="1499975"/>
    <lineage>
        <taxon>Archaea</taxon>
        <taxon>Nitrososphaerota</taxon>
        <taxon>Nitrososphaeria</taxon>
        <taxon>Nitrosotaleales</taxon>
        <taxon>Nitrosotaleaceae</taxon>
        <taxon>Nitrosotalea</taxon>
    </lineage>
</organism>
<dbReference type="EMBL" id="FRFC01000001">
    <property type="protein sequence ID" value="SHO42680.1"/>
    <property type="molecule type" value="Genomic_DNA"/>
</dbReference>
<dbReference type="GO" id="GO:0016758">
    <property type="term" value="F:hexosyltransferase activity"/>
    <property type="evidence" value="ECO:0007669"/>
    <property type="project" value="UniProtKB-ARBA"/>
</dbReference>
<dbReference type="PANTHER" id="PTHR22916:SF3">
    <property type="entry name" value="UDP-GLCNAC:BETAGAL BETA-1,3-N-ACETYLGLUCOSAMINYLTRANSFERASE-LIKE PROTEIN 1"/>
    <property type="match status" value="1"/>
</dbReference>
<dbReference type="RefSeq" id="WP_101008891.1">
    <property type="nucleotide sequence ID" value="NZ_FRFC01000001.1"/>
</dbReference>
<dbReference type="Gene3D" id="3.90.550.10">
    <property type="entry name" value="Spore Coat Polysaccharide Biosynthesis Protein SpsA, Chain A"/>
    <property type="match status" value="1"/>
</dbReference>
<accession>A0A2H1EEV8</accession>
<keyword evidence="2" id="KW-0808">Transferase</keyword>
<evidence type="ECO:0000313" key="2">
    <source>
        <dbReference type="EMBL" id="SHO42680.1"/>
    </source>
</evidence>
<sequence length="289" mass="33601">MKVSVIIPVYNAEQYIREAVKSVLEQTYTDIEVIAVNDGSTDKSLEILREYENKIKVISKPNGGTASALNTGIKMMTGEWFKWLGADDILYPTAVEELVSIAAKIQDKNTIIYSDYDIIDGTGLVIRQFIEPNYNNTNQFERNTILLDHFFANAGTILIHKSIFDRFGLYDETIGFQEDYELWLRLCLQHDCKLYLVSKILMGYRVHQNQLTVRNQNKNLANAKKIRQLVLQRLEPQLQEKYQKSLKKYQKTKPLSVKSRHVVRDIIFKVLPRSVSSKILNSYMRRKER</sequence>
<proteinExistence type="predicted"/>
<gene>
    <name evidence="2" type="ORF">NSIN_10130</name>
</gene>
<protein>
    <submittedName>
        <fullName evidence="2">Glycosyl transferase</fullName>
    </submittedName>
</protein>
<dbReference type="Proteomes" id="UP000232412">
    <property type="component" value="Unassembled WGS sequence"/>
</dbReference>
<dbReference type="CDD" id="cd06433">
    <property type="entry name" value="GT_2_WfgS_like"/>
    <property type="match status" value="1"/>
</dbReference>
<dbReference type="AlphaFoldDB" id="A0A2H1EEV8"/>
<feature type="domain" description="Glycosyltransferase 2-like" evidence="1">
    <location>
        <begin position="4"/>
        <end position="165"/>
    </location>
</feature>
<reference evidence="3" key="1">
    <citation type="submission" date="2016-12" db="EMBL/GenBank/DDBJ databases">
        <authorList>
            <person name="Herbold C."/>
        </authorList>
    </citation>
    <scope>NUCLEOTIDE SEQUENCE [LARGE SCALE GENOMIC DNA]</scope>
</reference>
<evidence type="ECO:0000313" key="3">
    <source>
        <dbReference type="Proteomes" id="UP000232412"/>
    </source>
</evidence>
<dbReference type="PANTHER" id="PTHR22916">
    <property type="entry name" value="GLYCOSYLTRANSFERASE"/>
    <property type="match status" value="1"/>
</dbReference>
<dbReference type="SUPFAM" id="SSF53448">
    <property type="entry name" value="Nucleotide-diphospho-sugar transferases"/>
    <property type="match status" value="1"/>
</dbReference>
<dbReference type="InterPro" id="IPR029044">
    <property type="entry name" value="Nucleotide-diphossugar_trans"/>
</dbReference>
<dbReference type="InterPro" id="IPR001173">
    <property type="entry name" value="Glyco_trans_2-like"/>
</dbReference>
<evidence type="ECO:0000259" key="1">
    <source>
        <dbReference type="Pfam" id="PF00535"/>
    </source>
</evidence>
<name>A0A2H1EEV8_9ARCH</name>
<keyword evidence="3" id="KW-1185">Reference proteome</keyword>
<dbReference type="Pfam" id="PF00535">
    <property type="entry name" value="Glycos_transf_2"/>
    <property type="match status" value="1"/>
</dbReference>
<dbReference type="OrthoDB" id="43988at2157"/>